<dbReference type="InterPro" id="IPR006603">
    <property type="entry name" value="PQ-loop_rpt"/>
</dbReference>
<dbReference type="InterPro" id="IPR051415">
    <property type="entry name" value="LAAT-1"/>
</dbReference>
<feature type="transmembrane region" description="Helical" evidence="5">
    <location>
        <begin position="50"/>
        <end position="71"/>
    </location>
</feature>
<dbReference type="PhylomeDB" id="A0A061BD92"/>
<dbReference type="OrthoDB" id="19344at2759"/>
<reference evidence="6" key="1">
    <citation type="journal article" date="2014" name="Genome Announc.">
        <title>Genome sequence of the yeast Cyberlindnera fabianii (Hansenula fabianii).</title>
        <authorList>
            <person name="Freel K.C."/>
            <person name="Sarilar V."/>
            <person name="Neuveglise C."/>
            <person name="Devillers H."/>
            <person name="Friedrich A."/>
            <person name="Schacherer J."/>
        </authorList>
    </citation>
    <scope>NUCLEOTIDE SEQUENCE</scope>
    <source>
        <strain evidence="6">YJS4271</strain>
    </source>
</reference>
<evidence type="ECO:0000313" key="6">
    <source>
        <dbReference type="EMBL" id="CDR47332.1"/>
    </source>
</evidence>
<gene>
    <name evidence="6" type="ORF">CYFA0S_31e00474g</name>
</gene>
<feature type="transmembrane region" description="Helical" evidence="5">
    <location>
        <begin position="130"/>
        <end position="148"/>
    </location>
</feature>
<protein>
    <submittedName>
        <fullName evidence="6">CYFA0S31e00474g1_1</fullName>
    </submittedName>
</protein>
<feature type="transmembrane region" description="Helical" evidence="5">
    <location>
        <begin position="91"/>
        <end position="110"/>
    </location>
</feature>
<feature type="transmembrane region" description="Helical" evidence="5">
    <location>
        <begin position="185"/>
        <end position="206"/>
    </location>
</feature>
<keyword evidence="2 5" id="KW-0812">Transmembrane</keyword>
<keyword evidence="4 5" id="KW-0472">Membrane</keyword>
<keyword evidence="3 5" id="KW-1133">Transmembrane helix</keyword>
<dbReference type="AlphaFoldDB" id="A0A061BD92"/>
<evidence type="ECO:0000256" key="2">
    <source>
        <dbReference type="ARBA" id="ARBA00022692"/>
    </source>
</evidence>
<dbReference type="SMART" id="SM00679">
    <property type="entry name" value="CTNS"/>
    <property type="match status" value="2"/>
</dbReference>
<evidence type="ECO:0000256" key="4">
    <source>
        <dbReference type="ARBA" id="ARBA00023136"/>
    </source>
</evidence>
<evidence type="ECO:0000256" key="1">
    <source>
        <dbReference type="ARBA" id="ARBA00004141"/>
    </source>
</evidence>
<dbReference type="GO" id="GO:0016020">
    <property type="term" value="C:membrane"/>
    <property type="evidence" value="ECO:0007669"/>
    <property type="project" value="UniProtKB-SubCell"/>
</dbReference>
<dbReference type="PANTHER" id="PTHR16201">
    <property type="entry name" value="SEVEN TRANSMEMBRANE PROTEIN 1-RELATED"/>
    <property type="match status" value="1"/>
</dbReference>
<feature type="transmembrane region" description="Helical" evidence="5">
    <location>
        <begin position="218"/>
        <end position="238"/>
    </location>
</feature>
<dbReference type="Pfam" id="PF04193">
    <property type="entry name" value="PQ-loop"/>
    <property type="match status" value="2"/>
</dbReference>
<accession>A0A061BD92</accession>
<feature type="transmembrane region" description="Helical" evidence="5">
    <location>
        <begin position="154"/>
        <end position="173"/>
    </location>
</feature>
<name>A0A061BD92_CYBFA</name>
<organism evidence="6">
    <name type="scientific">Cyberlindnera fabianii</name>
    <name type="common">Yeast</name>
    <name type="synonym">Hansenula fabianii</name>
    <dbReference type="NCBI Taxonomy" id="36022"/>
    <lineage>
        <taxon>Eukaryota</taxon>
        <taxon>Fungi</taxon>
        <taxon>Dikarya</taxon>
        <taxon>Ascomycota</taxon>
        <taxon>Saccharomycotina</taxon>
        <taxon>Saccharomycetes</taxon>
        <taxon>Phaffomycetales</taxon>
        <taxon>Phaffomycetaceae</taxon>
        <taxon>Cyberlindnera</taxon>
    </lineage>
</organism>
<sequence>MSDYCDIYRDPDSTNFITSLFIAAGIVASYIPQYYTIINTRVSIGLSPTYLFLFSLASASSVTNLILLSFISLPCCSVLSPFECVNSQVSLIQVGLQSICTLAIPLLCVIYTNTPENTEYKSITKAWRGVVWYLTGTLVLLFIAKLHFSNEHIILLANALGIMSTIITFIQYIPQIMETYRVKASGALSVMMMCIQTPGGFVWTATLMLKPGSQWSSWLPYLSAATLQGIVLLMCIYYDFCYDHDINRPLLPQVTDDAGVPHYANSS</sequence>
<feature type="transmembrane region" description="Helical" evidence="5">
    <location>
        <begin position="16"/>
        <end position="38"/>
    </location>
</feature>
<evidence type="ECO:0000256" key="3">
    <source>
        <dbReference type="ARBA" id="ARBA00022989"/>
    </source>
</evidence>
<dbReference type="Gene3D" id="1.20.1280.290">
    <property type="match status" value="1"/>
</dbReference>
<dbReference type="PANTHER" id="PTHR16201:SF11">
    <property type="entry name" value="PQ-LOOP REPEAT-CONTAINING PROTEIN"/>
    <property type="match status" value="1"/>
</dbReference>
<evidence type="ECO:0000256" key="5">
    <source>
        <dbReference type="SAM" id="Phobius"/>
    </source>
</evidence>
<dbReference type="EMBL" id="LK052916">
    <property type="protein sequence ID" value="CDR47332.1"/>
    <property type="molecule type" value="Genomic_DNA"/>
</dbReference>
<dbReference type="VEuPathDB" id="FungiDB:BON22_4416"/>
<proteinExistence type="predicted"/>
<comment type="subcellular location">
    <subcellularLocation>
        <location evidence="1">Membrane</location>
        <topology evidence="1">Multi-pass membrane protein</topology>
    </subcellularLocation>
</comment>